<dbReference type="InterPro" id="IPR050301">
    <property type="entry name" value="NTE"/>
</dbReference>
<feature type="active site" description="Nucleophile" evidence="5">
    <location>
        <position position="44"/>
    </location>
</feature>
<evidence type="ECO:0000256" key="5">
    <source>
        <dbReference type="PROSITE-ProRule" id="PRU01161"/>
    </source>
</evidence>
<dbReference type="InterPro" id="IPR016035">
    <property type="entry name" value="Acyl_Trfase/lysoPLipase"/>
</dbReference>
<proteinExistence type="inferred from homology"/>
<dbReference type="InterPro" id="IPR002641">
    <property type="entry name" value="PNPLA_dom"/>
</dbReference>
<feature type="short sequence motif" description="GXSXG" evidence="5">
    <location>
        <begin position="42"/>
        <end position="46"/>
    </location>
</feature>
<reference evidence="7 8" key="1">
    <citation type="submission" date="2021-02" db="EMBL/GenBank/DDBJ databases">
        <title>Bacillus sp. RD4P76, an endophyte from a halophyte.</title>
        <authorList>
            <person name="Sun J.-Q."/>
        </authorList>
    </citation>
    <scope>NUCLEOTIDE SEQUENCE [LARGE SCALE GENOMIC DNA]</scope>
    <source>
        <strain evidence="7 8">RD4P76</strain>
    </source>
</reference>
<evidence type="ECO:0000313" key="7">
    <source>
        <dbReference type="EMBL" id="MBM6618569.1"/>
    </source>
</evidence>
<sequence length="266" mass="29342">MICLRHPKIGLALGSGGARGFAHLGVIKVLRENHIPIDFIAGSSMGALVASFYAAGHPIDRLYKLAIAFKRKYYLDFTVPKMGFIAGNRVKELVKVFTHGKNIEDLEIPLSIVATDIKNGEKVVFQKGPIADAVRASISIPGIFVPVKVNDRLLVDGGVSDRVPVSVVRDMGADLIIAVDVSHVKINEEITSIFDVILQSIDIMQDELVQHREIASDIMIRPHVENFSSRAFTNIDEIIKIGEEEAELVLPSIIKVIQEWKEKNSE</sequence>
<dbReference type="PROSITE" id="PS01237">
    <property type="entry name" value="UPF0028"/>
    <property type="match status" value="1"/>
</dbReference>
<dbReference type="InterPro" id="IPR001423">
    <property type="entry name" value="LysoPLipase_patatin_CS"/>
</dbReference>
<evidence type="ECO:0000256" key="4">
    <source>
        <dbReference type="ARBA" id="ARBA00023098"/>
    </source>
</evidence>
<evidence type="ECO:0000256" key="1">
    <source>
        <dbReference type="ARBA" id="ARBA00006636"/>
    </source>
</evidence>
<comment type="caution">
    <text evidence="7">The sequence shown here is derived from an EMBL/GenBank/DDBJ whole genome shotgun (WGS) entry which is preliminary data.</text>
</comment>
<dbReference type="Proteomes" id="UP001518925">
    <property type="component" value="Unassembled WGS sequence"/>
</dbReference>
<feature type="short sequence motif" description="DGA/G" evidence="5">
    <location>
        <begin position="156"/>
        <end position="158"/>
    </location>
</feature>
<dbReference type="Gene3D" id="3.40.1090.10">
    <property type="entry name" value="Cytosolic phospholipase A2 catalytic domain"/>
    <property type="match status" value="2"/>
</dbReference>
<comment type="similarity">
    <text evidence="1">Belongs to the NTE family.</text>
</comment>
<gene>
    <name evidence="7" type="ORF">JR050_12940</name>
</gene>
<dbReference type="PANTHER" id="PTHR14226">
    <property type="entry name" value="NEUROPATHY TARGET ESTERASE/SWISS CHEESE D.MELANOGASTER"/>
    <property type="match status" value="1"/>
</dbReference>
<feature type="domain" description="PNPLA" evidence="6">
    <location>
        <begin position="11"/>
        <end position="169"/>
    </location>
</feature>
<name>A0ABS2DJD1_9BACI</name>
<keyword evidence="4 5" id="KW-0443">Lipid metabolism</keyword>
<dbReference type="SUPFAM" id="SSF52151">
    <property type="entry name" value="FabD/lysophospholipase-like"/>
    <property type="match status" value="1"/>
</dbReference>
<feature type="active site" description="Proton acceptor" evidence="5">
    <location>
        <position position="156"/>
    </location>
</feature>
<evidence type="ECO:0000313" key="8">
    <source>
        <dbReference type="Proteomes" id="UP001518925"/>
    </source>
</evidence>
<dbReference type="EMBL" id="JAFELM010000031">
    <property type="protein sequence ID" value="MBM6618569.1"/>
    <property type="molecule type" value="Genomic_DNA"/>
</dbReference>
<evidence type="ECO:0000256" key="3">
    <source>
        <dbReference type="ARBA" id="ARBA00022963"/>
    </source>
</evidence>
<evidence type="ECO:0000259" key="6">
    <source>
        <dbReference type="PROSITE" id="PS51635"/>
    </source>
</evidence>
<keyword evidence="8" id="KW-1185">Reference proteome</keyword>
<dbReference type="PROSITE" id="PS51635">
    <property type="entry name" value="PNPLA"/>
    <property type="match status" value="1"/>
</dbReference>
<evidence type="ECO:0000256" key="2">
    <source>
        <dbReference type="ARBA" id="ARBA00022801"/>
    </source>
</evidence>
<accession>A0ABS2DJD1</accession>
<organism evidence="7 8">
    <name type="scientific">Bacillus suaedaesalsae</name>
    <dbReference type="NCBI Taxonomy" id="2810349"/>
    <lineage>
        <taxon>Bacteria</taxon>
        <taxon>Bacillati</taxon>
        <taxon>Bacillota</taxon>
        <taxon>Bacilli</taxon>
        <taxon>Bacillales</taxon>
        <taxon>Bacillaceae</taxon>
        <taxon>Bacillus</taxon>
    </lineage>
</organism>
<keyword evidence="2 5" id="KW-0378">Hydrolase</keyword>
<dbReference type="PANTHER" id="PTHR14226:SF76">
    <property type="entry name" value="NTE FAMILY PROTEIN RSSA"/>
    <property type="match status" value="1"/>
</dbReference>
<comment type="caution">
    <text evidence="5">Lacks conserved residue(s) required for the propagation of feature annotation.</text>
</comment>
<dbReference type="Pfam" id="PF01734">
    <property type="entry name" value="Patatin"/>
    <property type="match status" value="1"/>
</dbReference>
<keyword evidence="3 5" id="KW-0442">Lipid degradation</keyword>
<protein>
    <submittedName>
        <fullName evidence="7">Patatin-like phospholipase family protein</fullName>
    </submittedName>
</protein>